<dbReference type="InterPro" id="IPR036554">
    <property type="entry name" value="GHMP_kinase_C_sf"/>
</dbReference>
<keyword evidence="1 7" id="KW-0028">Amino-acid biosynthesis</keyword>
<evidence type="ECO:0000256" key="1">
    <source>
        <dbReference type="ARBA" id="ARBA00022605"/>
    </source>
</evidence>
<dbReference type="EMBL" id="AFIJ01000008">
    <property type="protein sequence ID" value="EGL41926.1"/>
    <property type="molecule type" value="Genomic_DNA"/>
</dbReference>
<dbReference type="InterPro" id="IPR006204">
    <property type="entry name" value="GHMP_kinase_N_dom"/>
</dbReference>
<dbReference type="NCBIfam" id="TIGR00191">
    <property type="entry name" value="thrB"/>
    <property type="match status" value="1"/>
</dbReference>
<comment type="function">
    <text evidence="7">Catalyzes the ATP-dependent phosphorylation of L-homoserine to L-homoserine phosphate.</text>
</comment>
<proteinExistence type="inferred from homology"/>
<reference evidence="11 12" key="1">
    <citation type="submission" date="2011-04" db="EMBL/GenBank/DDBJ databases">
        <authorList>
            <person name="Harkins D.M."/>
            <person name="Madupu R."/>
            <person name="Durkin A.S."/>
            <person name="Torralba M."/>
            <person name="Methe B."/>
            <person name="Sutton G.G."/>
            <person name="Nelson K.E."/>
        </authorList>
    </citation>
    <scope>NUCLEOTIDE SEQUENCE [LARGE SCALE GENOMIC DNA]</scope>
    <source>
        <strain evidence="11 12">UPII 199-6</strain>
    </source>
</reference>
<dbReference type="EC" id="2.7.1.39" evidence="7 8"/>
<comment type="pathway">
    <text evidence="7">Amino-acid biosynthesis; L-threonine biosynthesis; L-threonine from L-aspartate: step 4/5.</text>
</comment>
<evidence type="ECO:0000256" key="7">
    <source>
        <dbReference type="HAMAP-Rule" id="MF_00384"/>
    </source>
</evidence>
<evidence type="ECO:0000313" key="12">
    <source>
        <dbReference type="Proteomes" id="UP000004018"/>
    </source>
</evidence>
<dbReference type="Pfam" id="PF00288">
    <property type="entry name" value="GHMP_kinases_N"/>
    <property type="match status" value="1"/>
</dbReference>
<dbReference type="GO" id="GO:0004413">
    <property type="term" value="F:homoserine kinase activity"/>
    <property type="evidence" value="ECO:0007669"/>
    <property type="project" value="UniProtKB-EC"/>
</dbReference>
<keyword evidence="6 7" id="KW-0067">ATP-binding</keyword>
<dbReference type="Pfam" id="PF08544">
    <property type="entry name" value="GHMP_kinases_C"/>
    <property type="match status" value="1"/>
</dbReference>
<dbReference type="SUPFAM" id="SSF55060">
    <property type="entry name" value="GHMP Kinase, C-terminal domain"/>
    <property type="match status" value="1"/>
</dbReference>
<sequence>MRKTWHVRIPATTANLGAGFDSLGMALTIYNDFYFTADSQVDTITVTVSGKGEGTLSGDFSRNLIGRAMQYAATAKHTVLPSGGHLRAVNRIPLNRGLGSSSTAIVGGLLLGDAVTEGSLSTQELLDLATLMEGHPDNVAPAILGGLTVSIQENKRIFCQKLPFPEALQAVVVVPEAEVPTAAARKVLPKQVPHAAAVYNAGRVGFFLASLWAQQYDQLQYGMQDMLHVPYRLPLITGGKEALQAALAAGAKGATISGSGSTLIAIATANAPQIAAAMAAVFASYHIRTESHILHCDEEGARISTVV</sequence>
<feature type="domain" description="GHMP kinase N-terminal" evidence="9">
    <location>
        <begin position="63"/>
        <end position="146"/>
    </location>
</feature>
<evidence type="ECO:0000256" key="3">
    <source>
        <dbReference type="ARBA" id="ARBA00022697"/>
    </source>
</evidence>
<keyword evidence="4 7" id="KW-0547">Nucleotide-binding</keyword>
<feature type="domain" description="GHMP kinase C-terminal" evidence="10">
    <location>
        <begin position="231"/>
        <end position="282"/>
    </location>
</feature>
<accession>A0ABN0D262</accession>
<dbReference type="RefSeq" id="WP_007390716.1">
    <property type="nucleotide sequence ID" value="NZ_AFIJ01000008.1"/>
</dbReference>
<evidence type="ECO:0000256" key="5">
    <source>
        <dbReference type="ARBA" id="ARBA00022777"/>
    </source>
</evidence>
<dbReference type="HAMAP" id="MF_00384">
    <property type="entry name" value="Homoser_kinase"/>
    <property type="match status" value="1"/>
</dbReference>
<evidence type="ECO:0000256" key="8">
    <source>
        <dbReference type="NCBIfam" id="TIGR00191"/>
    </source>
</evidence>
<keyword evidence="3 7" id="KW-0791">Threonine biosynthesis</keyword>
<comment type="caution">
    <text evidence="11">The sequence shown here is derived from an EMBL/GenBank/DDBJ whole genome shotgun (WGS) entry which is preliminary data.</text>
</comment>
<evidence type="ECO:0000256" key="4">
    <source>
        <dbReference type="ARBA" id="ARBA00022741"/>
    </source>
</evidence>
<keyword evidence="2 7" id="KW-0808">Transferase</keyword>
<comment type="catalytic activity">
    <reaction evidence="7">
        <text>L-homoserine + ATP = O-phospho-L-homoserine + ADP + H(+)</text>
        <dbReference type="Rhea" id="RHEA:13985"/>
        <dbReference type="ChEBI" id="CHEBI:15378"/>
        <dbReference type="ChEBI" id="CHEBI:30616"/>
        <dbReference type="ChEBI" id="CHEBI:57476"/>
        <dbReference type="ChEBI" id="CHEBI:57590"/>
        <dbReference type="ChEBI" id="CHEBI:456216"/>
        <dbReference type="EC" id="2.7.1.39"/>
    </reaction>
</comment>
<evidence type="ECO:0000256" key="6">
    <source>
        <dbReference type="ARBA" id="ARBA00022840"/>
    </source>
</evidence>
<evidence type="ECO:0000256" key="2">
    <source>
        <dbReference type="ARBA" id="ARBA00022679"/>
    </source>
</evidence>
<dbReference type="InterPro" id="IPR014721">
    <property type="entry name" value="Ribsml_uS5_D2-typ_fold_subgr"/>
</dbReference>
<evidence type="ECO:0000313" key="11">
    <source>
        <dbReference type="EMBL" id="EGL41926.1"/>
    </source>
</evidence>
<dbReference type="PRINTS" id="PR00958">
    <property type="entry name" value="HOMSERKINASE"/>
</dbReference>
<dbReference type="InterPro" id="IPR000870">
    <property type="entry name" value="Homoserine_kinase"/>
</dbReference>
<comment type="similarity">
    <text evidence="7">Belongs to the GHMP kinase family. Homoserine kinase subfamily.</text>
</comment>
<dbReference type="SUPFAM" id="SSF54211">
    <property type="entry name" value="Ribosomal protein S5 domain 2-like"/>
    <property type="match status" value="1"/>
</dbReference>
<keyword evidence="7" id="KW-0963">Cytoplasm</keyword>
<feature type="binding site" evidence="7">
    <location>
        <begin position="93"/>
        <end position="103"/>
    </location>
    <ligand>
        <name>ATP</name>
        <dbReference type="ChEBI" id="CHEBI:30616"/>
    </ligand>
</feature>
<organism evidence="11 12">
    <name type="scientific">Megasphaera lornae</name>
    <dbReference type="NCBI Taxonomy" id="1000568"/>
    <lineage>
        <taxon>Bacteria</taxon>
        <taxon>Bacillati</taxon>
        <taxon>Bacillota</taxon>
        <taxon>Negativicutes</taxon>
        <taxon>Veillonellales</taxon>
        <taxon>Veillonellaceae</taxon>
        <taxon>Megasphaera</taxon>
    </lineage>
</organism>
<gene>
    <name evidence="7 11" type="primary">thrB</name>
    <name evidence="11" type="ORF">HMPREF1039_0058</name>
</gene>
<dbReference type="Gene3D" id="3.30.70.890">
    <property type="entry name" value="GHMP kinase, C-terminal domain"/>
    <property type="match status" value="1"/>
</dbReference>
<protein>
    <recommendedName>
        <fullName evidence="7 8">Homoserine kinase</fullName>
        <shortName evidence="7">HK</shortName>
        <shortName evidence="7">HSK</shortName>
        <ecNumber evidence="7 8">2.7.1.39</ecNumber>
    </recommendedName>
</protein>
<dbReference type="PANTHER" id="PTHR20861:SF1">
    <property type="entry name" value="HOMOSERINE KINASE"/>
    <property type="match status" value="1"/>
</dbReference>
<evidence type="ECO:0000259" key="9">
    <source>
        <dbReference type="Pfam" id="PF00288"/>
    </source>
</evidence>
<keyword evidence="12" id="KW-1185">Reference proteome</keyword>
<keyword evidence="5 7" id="KW-0418">Kinase</keyword>
<dbReference type="InterPro" id="IPR020568">
    <property type="entry name" value="Ribosomal_Su5_D2-typ_SF"/>
</dbReference>
<dbReference type="PIRSF" id="PIRSF000676">
    <property type="entry name" value="Homoser_kin"/>
    <property type="match status" value="1"/>
</dbReference>
<dbReference type="Proteomes" id="UP000004018">
    <property type="component" value="Unassembled WGS sequence"/>
</dbReference>
<dbReference type="Gene3D" id="3.30.230.10">
    <property type="match status" value="1"/>
</dbReference>
<name>A0ABN0D262_9FIRM</name>
<comment type="subcellular location">
    <subcellularLocation>
        <location evidence="7">Cytoplasm</location>
    </subcellularLocation>
</comment>
<evidence type="ECO:0000259" key="10">
    <source>
        <dbReference type="Pfam" id="PF08544"/>
    </source>
</evidence>
<dbReference type="PANTHER" id="PTHR20861">
    <property type="entry name" value="HOMOSERINE/4-DIPHOSPHOCYTIDYL-2-C-METHYL-D-ERYTHRITOL KINASE"/>
    <property type="match status" value="1"/>
</dbReference>
<dbReference type="InterPro" id="IPR013750">
    <property type="entry name" value="GHMP_kinase_C_dom"/>
</dbReference>